<feature type="domain" description="BPTI/Kunitz inhibitor" evidence="8">
    <location>
        <begin position="536"/>
        <end position="592"/>
    </location>
</feature>
<keyword evidence="10" id="KW-1185">Reference proteome</keyword>
<dbReference type="InterPro" id="IPR002223">
    <property type="entry name" value="Kunitz_BPTI"/>
</dbReference>
<dbReference type="SMART" id="SM00179">
    <property type="entry name" value="EGF_CA"/>
    <property type="match status" value="1"/>
</dbReference>
<dbReference type="Proteomes" id="UP001177023">
    <property type="component" value="Unassembled WGS sequence"/>
</dbReference>
<dbReference type="InterPro" id="IPR001881">
    <property type="entry name" value="EGF-like_Ca-bd_dom"/>
</dbReference>
<dbReference type="EMBL" id="CATQJA010000736">
    <property type="protein sequence ID" value="CAJ0563647.1"/>
    <property type="molecule type" value="Genomic_DNA"/>
</dbReference>
<protein>
    <recommendedName>
        <fullName evidence="11">Kunitz/Bovine pancreatic trypsin inhibitor domain protein</fullName>
    </recommendedName>
</protein>
<feature type="non-terminal residue" evidence="9">
    <location>
        <position position="1"/>
    </location>
</feature>
<evidence type="ECO:0000256" key="6">
    <source>
        <dbReference type="SAM" id="MobiDB-lite"/>
    </source>
</evidence>
<dbReference type="PANTHER" id="PTHR10083:SF374">
    <property type="entry name" value="BPTI_KUNITZ INHIBITOR DOMAIN-CONTAINING PROTEIN"/>
    <property type="match status" value="1"/>
</dbReference>
<gene>
    <name evidence="9" type="ORF">MSPICULIGERA_LOCUS2511</name>
</gene>
<dbReference type="InterPro" id="IPR036880">
    <property type="entry name" value="Kunitz_BPTI_sf"/>
</dbReference>
<dbReference type="AlphaFoldDB" id="A0AA36C8A4"/>
<feature type="domain" description="BPTI/Kunitz inhibitor" evidence="8">
    <location>
        <begin position="11"/>
        <end position="61"/>
    </location>
</feature>
<dbReference type="Pfam" id="PF00014">
    <property type="entry name" value="Kunitz_BPTI"/>
    <property type="match status" value="4"/>
</dbReference>
<dbReference type="CDD" id="cd21630">
    <property type="entry name" value="Kunitz_TAP-like"/>
    <property type="match status" value="1"/>
</dbReference>
<feature type="compositionally biased region" description="Polar residues" evidence="6">
    <location>
        <begin position="97"/>
        <end position="114"/>
    </location>
</feature>
<dbReference type="PROSITE" id="PS01187">
    <property type="entry name" value="EGF_CA"/>
    <property type="match status" value="1"/>
</dbReference>
<dbReference type="InterPro" id="IPR018097">
    <property type="entry name" value="EGF_Ca-bd_CS"/>
</dbReference>
<comment type="caution">
    <text evidence="9">The sequence shown here is derived from an EMBL/GenBank/DDBJ whole genome shotgun (WGS) entry which is preliminary data.</text>
</comment>
<evidence type="ECO:0000259" key="8">
    <source>
        <dbReference type="PROSITE" id="PS50279"/>
    </source>
</evidence>
<evidence type="ECO:0000256" key="2">
    <source>
        <dbReference type="ARBA" id="ARBA00022690"/>
    </source>
</evidence>
<feature type="domain" description="BPTI/Kunitz inhibitor" evidence="8">
    <location>
        <begin position="327"/>
        <end position="387"/>
    </location>
</feature>
<evidence type="ECO:0000256" key="3">
    <source>
        <dbReference type="ARBA" id="ARBA00022900"/>
    </source>
</evidence>
<dbReference type="CDD" id="cd00109">
    <property type="entry name" value="Kunitz-type"/>
    <property type="match status" value="2"/>
</dbReference>
<evidence type="ECO:0000259" key="7">
    <source>
        <dbReference type="PROSITE" id="PS50026"/>
    </source>
</evidence>
<dbReference type="PROSITE" id="PS00280">
    <property type="entry name" value="BPTI_KUNITZ_1"/>
    <property type="match status" value="1"/>
</dbReference>
<dbReference type="SUPFAM" id="SSF57362">
    <property type="entry name" value="BPTI-like"/>
    <property type="match status" value="4"/>
</dbReference>
<dbReference type="PROSITE" id="PS50026">
    <property type="entry name" value="EGF_3"/>
    <property type="match status" value="1"/>
</dbReference>
<organism evidence="9 10">
    <name type="scientific">Mesorhabditis spiculigera</name>
    <dbReference type="NCBI Taxonomy" id="96644"/>
    <lineage>
        <taxon>Eukaryota</taxon>
        <taxon>Metazoa</taxon>
        <taxon>Ecdysozoa</taxon>
        <taxon>Nematoda</taxon>
        <taxon>Chromadorea</taxon>
        <taxon>Rhabditida</taxon>
        <taxon>Rhabditina</taxon>
        <taxon>Rhabditomorpha</taxon>
        <taxon>Rhabditoidea</taxon>
        <taxon>Rhabditidae</taxon>
        <taxon>Mesorhabditinae</taxon>
        <taxon>Mesorhabditis</taxon>
    </lineage>
</organism>
<feature type="region of interest" description="Disordered" evidence="6">
    <location>
        <begin position="93"/>
        <end position="121"/>
    </location>
</feature>
<dbReference type="InterPro" id="IPR000152">
    <property type="entry name" value="EGF-type_Asp/Asn_hydroxyl_site"/>
</dbReference>
<dbReference type="PROSITE" id="PS00010">
    <property type="entry name" value="ASX_HYDROXYL"/>
    <property type="match status" value="1"/>
</dbReference>
<dbReference type="SMART" id="SM00131">
    <property type="entry name" value="KU"/>
    <property type="match status" value="4"/>
</dbReference>
<evidence type="ECO:0000256" key="1">
    <source>
        <dbReference type="ARBA" id="ARBA00022536"/>
    </source>
</evidence>
<sequence length="678" mass="77037">MHVPSPPLWYFKAPPDPGPCHQSLFRYYYDPATDECKRFNYGGCGGTLNRFLRRQQCRQKCAKNYGRPAHEAPIFTQKRNPVLEKIFKTSKLEDQSTARNTASPGLHTQRSNFAEKTPAKPSGNCPVCDPLYGRCVDGKCACVKGFRLEGRICVDVDECRIPGSCPPSAICTNSFGSFRCECAGGKCDQSAEVCEELFERKLEDVCDENIRETRYYFEKATSTCHQFTYRGCETTARNVFPDQHICEKVCAAKVKQRNEQLDGVLEQISIDDNKNNNAKSTKKTEETAFEKFSTSATTPDPVYSVPESTPEISAETENPLPGKVDPCLQPFDEVLRLECIEATWIEKFYWVPERKECEAFWYDGSCDPEDAEGKNIFETESHCLHECNTTKQMAITTAPVAIEIDNAEEIAKSTPKAAQAVNKQELPQPIPSQIPPGKPTFKLETTAHPQQKNAEFTVPADIWKWQWGKETGDSWITRRPQNPKFDEPKLQTTDAPQLAPTLVTWPPKIPEPQPQRKMEIPDVEVTTENVKAADPCLEHLDPKLEEDCNGDKWEIKWYFNPAKKACRRFWWGGCEGDSLNFFADSESCKARCANRFVEEGVNEHFPISEAEVIRPKILPTEHSQQNEIHDPGFANRVEKFEQTTQGREEYHETTTYPDFQIKHVLPTDPPIILNADFE</sequence>
<keyword evidence="4" id="KW-1015">Disulfide bond</keyword>
<name>A0AA36C8A4_9BILA</name>
<feature type="domain" description="BPTI/Kunitz inhibitor" evidence="8">
    <location>
        <begin position="194"/>
        <end position="250"/>
    </location>
</feature>
<dbReference type="InterPro" id="IPR020901">
    <property type="entry name" value="Prtase_inh_Kunz-CS"/>
</dbReference>
<dbReference type="Pfam" id="PF07645">
    <property type="entry name" value="EGF_CA"/>
    <property type="match status" value="1"/>
</dbReference>
<feature type="region of interest" description="Disordered" evidence="6">
    <location>
        <begin position="274"/>
        <end position="323"/>
    </location>
</feature>
<dbReference type="SUPFAM" id="SSF57196">
    <property type="entry name" value="EGF/Laminin"/>
    <property type="match status" value="1"/>
</dbReference>
<dbReference type="GO" id="GO:0004867">
    <property type="term" value="F:serine-type endopeptidase inhibitor activity"/>
    <property type="evidence" value="ECO:0007669"/>
    <property type="project" value="UniProtKB-KW"/>
</dbReference>
<reference evidence="9" key="1">
    <citation type="submission" date="2023-06" db="EMBL/GenBank/DDBJ databases">
        <authorList>
            <person name="Delattre M."/>
        </authorList>
    </citation>
    <scope>NUCLEOTIDE SEQUENCE</scope>
    <source>
        <strain evidence="9">AF72</strain>
    </source>
</reference>
<dbReference type="GO" id="GO:0005615">
    <property type="term" value="C:extracellular space"/>
    <property type="evidence" value="ECO:0007669"/>
    <property type="project" value="TreeGrafter"/>
</dbReference>
<evidence type="ECO:0000313" key="9">
    <source>
        <dbReference type="EMBL" id="CAJ0563647.1"/>
    </source>
</evidence>
<keyword evidence="2" id="KW-0646">Protease inhibitor</keyword>
<dbReference type="Gene3D" id="4.10.410.10">
    <property type="entry name" value="Pancreatic trypsin inhibitor Kunitz domain"/>
    <property type="match status" value="4"/>
</dbReference>
<dbReference type="CDD" id="cd00054">
    <property type="entry name" value="EGF_CA"/>
    <property type="match status" value="1"/>
</dbReference>
<keyword evidence="1 5" id="KW-0245">EGF-like domain</keyword>
<accession>A0AA36C8A4</accession>
<evidence type="ECO:0008006" key="11">
    <source>
        <dbReference type="Google" id="ProtNLM"/>
    </source>
</evidence>
<dbReference type="InterPro" id="IPR000742">
    <property type="entry name" value="EGF"/>
</dbReference>
<comment type="caution">
    <text evidence="5">Lacks conserved residue(s) required for the propagation of feature annotation.</text>
</comment>
<proteinExistence type="predicted"/>
<keyword evidence="3" id="KW-0722">Serine protease inhibitor</keyword>
<dbReference type="PANTHER" id="PTHR10083">
    <property type="entry name" value="KUNITZ-TYPE PROTEASE INHIBITOR-RELATED"/>
    <property type="match status" value="1"/>
</dbReference>
<dbReference type="GO" id="GO:0005509">
    <property type="term" value="F:calcium ion binding"/>
    <property type="evidence" value="ECO:0007669"/>
    <property type="project" value="InterPro"/>
</dbReference>
<evidence type="ECO:0000256" key="5">
    <source>
        <dbReference type="PROSITE-ProRule" id="PRU00076"/>
    </source>
</evidence>
<feature type="domain" description="EGF-like" evidence="7">
    <location>
        <begin position="155"/>
        <end position="188"/>
    </location>
</feature>
<evidence type="ECO:0000256" key="4">
    <source>
        <dbReference type="ARBA" id="ARBA00023157"/>
    </source>
</evidence>
<dbReference type="Gene3D" id="2.10.25.10">
    <property type="entry name" value="Laminin"/>
    <property type="match status" value="1"/>
</dbReference>
<dbReference type="InterPro" id="IPR049883">
    <property type="entry name" value="NOTCH1_EGF-like"/>
</dbReference>
<dbReference type="InterPro" id="IPR050098">
    <property type="entry name" value="TFPI/VKTCI-like"/>
</dbReference>
<evidence type="ECO:0000313" key="10">
    <source>
        <dbReference type="Proteomes" id="UP001177023"/>
    </source>
</evidence>
<dbReference type="PROSITE" id="PS50279">
    <property type="entry name" value="BPTI_KUNITZ_2"/>
    <property type="match status" value="4"/>
</dbReference>